<feature type="transmembrane region" description="Helical" evidence="1">
    <location>
        <begin position="17"/>
        <end position="38"/>
    </location>
</feature>
<feature type="transmembrane region" description="Helical" evidence="1">
    <location>
        <begin position="77"/>
        <end position="98"/>
    </location>
</feature>
<comment type="caution">
    <text evidence="2">The sequence shown here is derived from an EMBL/GenBank/DDBJ whole genome shotgun (WGS) entry which is preliminary data.</text>
</comment>
<organism evidence="2 3">
    <name type="scientific">Blepharisma stoltei</name>
    <dbReference type="NCBI Taxonomy" id="1481888"/>
    <lineage>
        <taxon>Eukaryota</taxon>
        <taxon>Sar</taxon>
        <taxon>Alveolata</taxon>
        <taxon>Ciliophora</taxon>
        <taxon>Postciliodesmatophora</taxon>
        <taxon>Heterotrichea</taxon>
        <taxon>Heterotrichida</taxon>
        <taxon>Blepharismidae</taxon>
        <taxon>Blepharisma</taxon>
    </lineage>
</organism>
<dbReference type="Proteomes" id="UP001162131">
    <property type="component" value="Unassembled WGS sequence"/>
</dbReference>
<protein>
    <submittedName>
        <fullName evidence="2">Uncharacterized protein</fullName>
    </submittedName>
</protein>
<accession>A0AAU9JXA6</accession>
<feature type="transmembrane region" description="Helical" evidence="1">
    <location>
        <begin position="110"/>
        <end position="131"/>
    </location>
</feature>
<gene>
    <name evidence="2" type="ORF">BSTOLATCC_MIC52397</name>
</gene>
<dbReference type="EMBL" id="CAJZBQ010000052">
    <property type="protein sequence ID" value="CAG9330991.1"/>
    <property type="molecule type" value="Genomic_DNA"/>
</dbReference>
<feature type="transmembrane region" description="Helical" evidence="1">
    <location>
        <begin position="223"/>
        <end position="241"/>
    </location>
</feature>
<name>A0AAU9JXA6_9CILI</name>
<feature type="transmembrane region" description="Helical" evidence="1">
    <location>
        <begin position="151"/>
        <end position="173"/>
    </location>
</feature>
<keyword evidence="1" id="KW-0812">Transmembrane</keyword>
<keyword evidence="1" id="KW-1133">Transmembrane helix</keyword>
<evidence type="ECO:0000256" key="1">
    <source>
        <dbReference type="SAM" id="Phobius"/>
    </source>
</evidence>
<sequence>MVNTTCISTLGVTWCSIAYVLAGLSFLELLATGYQVAMHIKLFRIFMNKVLAILYIQLLQTIFMFVHYMIIDSAFDILFLIMIYLQFVENTLVFYYFAGEASKMKKGKMYNIMGISLLIANISYLTGYMIYIGIASGSNEDIYDCTNGIWIYLRASGLVLTVLFFILGVRMAYELKILKQNSLMINTSREKELWFLILIVLFGNIVAMVQTMIQVLTPHNNCVVLFSSASLGINIFLFLLIRFMSQDIFNVYCLYVFWAGRRDSSAEESGISLPIDDPFGSPIMSHCSKDIAEENVDSSQEISFY</sequence>
<reference evidence="2" key="1">
    <citation type="submission" date="2021-09" db="EMBL/GenBank/DDBJ databases">
        <authorList>
            <consortium name="AG Swart"/>
            <person name="Singh M."/>
            <person name="Singh A."/>
            <person name="Seah K."/>
            <person name="Emmerich C."/>
        </authorList>
    </citation>
    <scope>NUCLEOTIDE SEQUENCE</scope>
    <source>
        <strain evidence="2">ATCC30299</strain>
    </source>
</reference>
<keyword evidence="1" id="KW-0472">Membrane</keyword>
<keyword evidence="3" id="KW-1185">Reference proteome</keyword>
<proteinExistence type="predicted"/>
<feature type="transmembrane region" description="Helical" evidence="1">
    <location>
        <begin position="193"/>
        <end position="217"/>
    </location>
</feature>
<evidence type="ECO:0000313" key="2">
    <source>
        <dbReference type="EMBL" id="CAG9330991.1"/>
    </source>
</evidence>
<feature type="transmembrane region" description="Helical" evidence="1">
    <location>
        <begin position="50"/>
        <end position="71"/>
    </location>
</feature>
<evidence type="ECO:0000313" key="3">
    <source>
        <dbReference type="Proteomes" id="UP001162131"/>
    </source>
</evidence>
<dbReference type="AlphaFoldDB" id="A0AAU9JXA6"/>